<name>A0A090QRV2_9GAMM</name>
<dbReference type="STRING" id="754436.JCM19237_1201"/>
<dbReference type="eggNOG" id="COG3523">
    <property type="taxonomic scope" value="Bacteria"/>
</dbReference>
<accession>A0A090QRV2</accession>
<keyword evidence="1" id="KW-0472">Membrane</keyword>
<dbReference type="InterPro" id="IPR025743">
    <property type="entry name" value="TssM1_N"/>
</dbReference>
<proteinExistence type="predicted"/>
<dbReference type="Pfam" id="PF14331">
    <property type="entry name" value="IcmF-related_N"/>
    <property type="match status" value="1"/>
</dbReference>
<gene>
    <name evidence="3" type="ORF">JCM19237_1201</name>
</gene>
<reference evidence="3 4" key="1">
    <citation type="journal article" date="2014" name="Genome Announc.">
        <title>Draft Genome Sequences of Two Vibrionaceae Species, Vibrio ponticus C121 and Photobacterium aphoticum C119, Isolated as Coral Reef Microbiota.</title>
        <authorList>
            <person name="Al-saari N."/>
            <person name="Meirelles P.M."/>
            <person name="Mino S."/>
            <person name="Suda W."/>
            <person name="Oshima K."/>
            <person name="Hattori M."/>
            <person name="Ohkuma M."/>
            <person name="Thompson F.L."/>
            <person name="Gomez-Gil B."/>
            <person name="Sawabe T."/>
            <person name="Sawabe T."/>
        </authorList>
    </citation>
    <scope>NUCLEOTIDE SEQUENCE [LARGE SCALE GENOMIC DNA]</scope>
    <source>
        <strain evidence="3 4">JCM 19237</strain>
    </source>
</reference>
<dbReference type="PANTHER" id="PTHR36153">
    <property type="entry name" value="INNER MEMBRANE PROTEIN-RELATED"/>
    <property type="match status" value="1"/>
</dbReference>
<organism evidence="3 4">
    <name type="scientific">Photobacterium aphoticum</name>
    <dbReference type="NCBI Taxonomy" id="754436"/>
    <lineage>
        <taxon>Bacteria</taxon>
        <taxon>Pseudomonadati</taxon>
        <taxon>Pseudomonadota</taxon>
        <taxon>Gammaproteobacteria</taxon>
        <taxon>Vibrionales</taxon>
        <taxon>Vibrionaceae</taxon>
        <taxon>Photobacterium</taxon>
    </lineage>
</organism>
<comment type="caution">
    <text evidence="3">The sequence shown here is derived from an EMBL/GenBank/DDBJ whole genome shotgun (WGS) entry which is preliminary data.</text>
</comment>
<evidence type="ECO:0000313" key="3">
    <source>
        <dbReference type="EMBL" id="GAL04529.1"/>
    </source>
</evidence>
<feature type="domain" description="Type VI secretion system component TssM1 N-terminal" evidence="2">
    <location>
        <begin position="1"/>
        <end position="246"/>
    </location>
</feature>
<dbReference type="PANTHER" id="PTHR36153:SF1">
    <property type="entry name" value="TYPE VI SECRETION SYSTEM COMPONENT TSSM1"/>
    <property type="match status" value="1"/>
</dbReference>
<protein>
    <submittedName>
        <fullName evidence="3">IcmF-related protein</fullName>
    </submittedName>
</protein>
<keyword evidence="1" id="KW-1133">Transmembrane helix</keyword>
<evidence type="ECO:0000256" key="1">
    <source>
        <dbReference type="SAM" id="Phobius"/>
    </source>
</evidence>
<dbReference type="AlphaFoldDB" id="A0A090QRV2"/>
<evidence type="ECO:0000313" key="4">
    <source>
        <dbReference type="Proteomes" id="UP000029227"/>
    </source>
</evidence>
<dbReference type="InterPro" id="IPR053156">
    <property type="entry name" value="T6SS_TssM-like"/>
</dbReference>
<dbReference type="EMBL" id="BBMN01000004">
    <property type="protein sequence ID" value="GAL04529.1"/>
    <property type="molecule type" value="Genomic_DNA"/>
</dbReference>
<keyword evidence="1" id="KW-0812">Transmembrane</keyword>
<sequence>MKKYRTRRPINGAIVTVSLVSLLTQTRTERNLHARAIKQRIQELKNQLGMDFPVYVVMTKADLVAGFSEYFADLTPAEREQVWGITFPEHAEDPARGVVGMFNKEFHHLLERLVSRMNDRMQQTRDIDKRTLIYEFPKQLRLIQSAADDFLKEIFVPNSFEEAPMLRGVYIASATQEGVPIDRVMAETSGGLGLGQVPLKQPGGETNGYFIKRLFEDVIFPEQYIGSVNRHHQKHNLWLRRGVLATSCAAVVAMGALWFTSYNWNRTLVDDASAAVAQYHAIVEPELTPDTDVITLTHALDALRDLPAGYSGNKINEDAFKHALIPR</sequence>
<feature type="transmembrane region" description="Helical" evidence="1">
    <location>
        <begin position="238"/>
        <end position="259"/>
    </location>
</feature>
<evidence type="ECO:0000259" key="2">
    <source>
        <dbReference type="Pfam" id="PF14331"/>
    </source>
</evidence>
<dbReference type="Proteomes" id="UP000029227">
    <property type="component" value="Unassembled WGS sequence"/>
</dbReference>